<keyword evidence="3" id="KW-1185">Reference proteome</keyword>
<protein>
    <submittedName>
        <fullName evidence="2">Uncharacterized protein</fullName>
    </submittedName>
</protein>
<reference evidence="2 3" key="1">
    <citation type="submission" date="2024-02" db="EMBL/GenBank/DDBJ databases">
        <authorList>
            <person name="Chen Y."/>
            <person name="Shah S."/>
            <person name="Dougan E. K."/>
            <person name="Thang M."/>
            <person name="Chan C."/>
        </authorList>
    </citation>
    <scope>NUCLEOTIDE SEQUENCE [LARGE SCALE GENOMIC DNA]</scope>
</reference>
<gene>
    <name evidence="2" type="ORF">CCMP2556_LOCUS39362</name>
</gene>
<comment type="caution">
    <text evidence="2">The sequence shown here is derived from an EMBL/GenBank/DDBJ whole genome shotgun (WGS) entry which is preliminary data.</text>
</comment>
<organism evidence="2 3">
    <name type="scientific">Durusdinium trenchii</name>
    <dbReference type="NCBI Taxonomy" id="1381693"/>
    <lineage>
        <taxon>Eukaryota</taxon>
        <taxon>Sar</taxon>
        <taxon>Alveolata</taxon>
        <taxon>Dinophyceae</taxon>
        <taxon>Suessiales</taxon>
        <taxon>Symbiodiniaceae</taxon>
        <taxon>Durusdinium</taxon>
    </lineage>
</organism>
<accession>A0ABP0PXJ3</accession>
<feature type="region of interest" description="Disordered" evidence="1">
    <location>
        <begin position="135"/>
        <end position="187"/>
    </location>
</feature>
<feature type="compositionally biased region" description="Basic and acidic residues" evidence="1">
    <location>
        <begin position="137"/>
        <end position="174"/>
    </location>
</feature>
<evidence type="ECO:0000313" key="2">
    <source>
        <dbReference type="EMBL" id="CAK9080108.1"/>
    </source>
</evidence>
<dbReference type="EMBL" id="CAXAMN010023702">
    <property type="protein sequence ID" value="CAK9080108.1"/>
    <property type="molecule type" value="Genomic_DNA"/>
</dbReference>
<dbReference type="Proteomes" id="UP001642484">
    <property type="component" value="Unassembled WGS sequence"/>
</dbReference>
<sequence length="222" mass="24162">MMVSTTPYFGPNMPQHVPNIDSQSFFTGLLPHLPPFLCSTQPTGVFKKKHIRVPPPTWALSPCRGMLSASPCRGFPTVRFHPYNSEDFEDFTAQRTAKNLLNFVEDRAQAPDGADAAVPPAAPAEVPAPVVAAKAPSEVKHTDATHESHEKHAPQEPHESHEADRVPAESESIKKPTSPSMKGEVAKVAAQVDDLKGPEQAMLPLPAPFAPPVQCRRLKDFL</sequence>
<proteinExistence type="predicted"/>
<evidence type="ECO:0000256" key="1">
    <source>
        <dbReference type="SAM" id="MobiDB-lite"/>
    </source>
</evidence>
<name>A0ABP0PXJ3_9DINO</name>
<evidence type="ECO:0000313" key="3">
    <source>
        <dbReference type="Proteomes" id="UP001642484"/>
    </source>
</evidence>